<keyword evidence="5" id="KW-1185">Reference proteome</keyword>
<dbReference type="GO" id="GO:0019901">
    <property type="term" value="F:protein kinase binding"/>
    <property type="evidence" value="ECO:0007669"/>
    <property type="project" value="TreeGrafter"/>
</dbReference>
<dbReference type="InterPro" id="IPR032640">
    <property type="entry name" value="AMPK1_CBM"/>
</dbReference>
<dbReference type="InterPro" id="IPR037256">
    <property type="entry name" value="ASC_dom_sf"/>
</dbReference>
<feature type="domain" description="Association with the SNF1 complex (ASC)" evidence="3">
    <location>
        <begin position="235"/>
        <end position="346"/>
    </location>
</feature>
<evidence type="ECO:0000313" key="5">
    <source>
        <dbReference type="Proteomes" id="UP001301350"/>
    </source>
</evidence>
<dbReference type="Gene3D" id="6.20.250.60">
    <property type="match status" value="1"/>
</dbReference>
<sequence>MGQVPSHTGGTLPEAPPPRPAGLSAVAERRAVAAAAAASVGAAPSASGGVLGPEPPPSPPLTPPHDPLQLPERGKKARSSAAARNGAALGAPEPASRLDVGLPPTPQLDEAEQGVKDMMLHAHPQQNLVPTMFQWNDDRAASVQVIGTFGAWKLGYPLHRSGKLFYALLDLEPGEYQYKYLVDGRWMTAPDQPTVADTQGIVNNVIRVEPFTGEFADEDDALPGTRRASYVFRRQPTDLSEYTLLMPSGELEYTQKPPALPVLLDNTTAPRMPADEDAERRRDVRDRQRRGEVDLFPQPPVGVTLNHLYTCVGSGDSSGERASVYTYAVTRRYRECYATLMFYMPAPRIDRRSPHAT</sequence>
<dbReference type="AlphaFoldDB" id="A0AAV9IQD1"/>
<dbReference type="Pfam" id="PF16561">
    <property type="entry name" value="AMPK1_CBM"/>
    <property type="match status" value="1"/>
</dbReference>
<accession>A0AAV9IQD1</accession>
<proteinExistence type="inferred from homology"/>
<feature type="compositionally biased region" description="Low complexity" evidence="2">
    <location>
        <begin position="79"/>
        <end position="91"/>
    </location>
</feature>
<dbReference type="GO" id="GO:0005737">
    <property type="term" value="C:cytoplasm"/>
    <property type="evidence" value="ECO:0007669"/>
    <property type="project" value="TreeGrafter"/>
</dbReference>
<feature type="region of interest" description="Disordered" evidence="2">
    <location>
        <begin position="1"/>
        <end position="107"/>
    </location>
</feature>
<comment type="caution">
    <text evidence="4">The sequence shown here is derived from an EMBL/GenBank/DDBJ whole genome shotgun (WGS) entry which is preliminary data.</text>
</comment>
<evidence type="ECO:0000256" key="2">
    <source>
        <dbReference type="SAM" id="MobiDB-lite"/>
    </source>
</evidence>
<dbReference type="EMBL" id="JANCYW010000002">
    <property type="protein sequence ID" value="KAK4534448.1"/>
    <property type="molecule type" value="Genomic_DNA"/>
</dbReference>
<gene>
    <name evidence="4" type="ORF">CDCA_CDCA02G0473</name>
</gene>
<dbReference type="Proteomes" id="UP001301350">
    <property type="component" value="Unassembled WGS sequence"/>
</dbReference>
<dbReference type="PANTHER" id="PTHR10343:SF84">
    <property type="entry name" value="5'-AMP-ACTIVATED PROTEIN KINASE SUBUNIT BETA-1"/>
    <property type="match status" value="1"/>
</dbReference>
<dbReference type="SMART" id="SM01010">
    <property type="entry name" value="AMPKBI"/>
    <property type="match status" value="1"/>
</dbReference>
<evidence type="ECO:0000256" key="1">
    <source>
        <dbReference type="ARBA" id="ARBA00010926"/>
    </source>
</evidence>
<feature type="compositionally biased region" description="Basic and acidic residues" evidence="2">
    <location>
        <begin position="278"/>
        <end position="293"/>
    </location>
</feature>
<dbReference type="PANTHER" id="PTHR10343">
    <property type="entry name" value="5'-AMP-ACTIVATED PROTEIN KINASE , BETA SUBUNIT"/>
    <property type="match status" value="1"/>
</dbReference>
<dbReference type="InterPro" id="IPR006828">
    <property type="entry name" value="ASC_dom"/>
</dbReference>
<feature type="compositionally biased region" description="Low complexity" evidence="2">
    <location>
        <begin position="32"/>
        <end position="48"/>
    </location>
</feature>
<evidence type="ECO:0000259" key="3">
    <source>
        <dbReference type="SMART" id="SM01010"/>
    </source>
</evidence>
<evidence type="ECO:0000313" key="4">
    <source>
        <dbReference type="EMBL" id="KAK4534448.1"/>
    </source>
</evidence>
<dbReference type="InterPro" id="IPR014756">
    <property type="entry name" value="Ig_E-set"/>
</dbReference>
<dbReference type="InterPro" id="IPR013783">
    <property type="entry name" value="Ig-like_fold"/>
</dbReference>
<dbReference type="GO" id="GO:0031588">
    <property type="term" value="C:nucleotide-activated protein kinase complex"/>
    <property type="evidence" value="ECO:0007669"/>
    <property type="project" value="TreeGrafter"/>
</dbReference>
<feature type="region of interest" description="Disordered" evidence="2">
    <location>
        <begin position="262"/>
        <end position="297"/>
    </location>
</feature>
<dbReference type="SUPFAM" id="SSF160219">
    <property type="entry name" value="AMPKBI-like"/>
    <property type="match status" value="1"/>
</dbReference>
<dbReference type="CDD" id="cd02859">
    <property type="entry name" value="E_set_AMPKbeta_like_N"/>
    <property type="match status" value="1"/>
</dbReference>
<feature type="compositionally biased region" description="Pro residues" evidence="2">
    <location>
        <begin position="53"/>
        <end position="66"/>
    </location>
</feature>
<protein>
    <recommendedName>
        <fullName evidence="3">Association with the SNF1 complex (ASC) domain-containing protein</fullName>
    </recommendedName>
</protein>
<dbReference type="GO" id="GO:0005634">
    <property type="term" value="C:nucleus"/>
    <property type="evidence" value="ECO:0007669"/>
    <property type="project" value="TreeGrafter"/>
</dbReference>
<comment type="similarity">
    <text evidence="1">Belongs to the 5'-AMP-activated protein kinase beta subunit family.</text>
</comment>
<dbReference type="InterPro" id="IPR050827">
    <property type="entry name" value="CRP1_MDG1_kinase"/>
</dbReference>
<dbReference type="GO" id="GO:0007165">
    <property type="term" value="P:signal transduction"/>
    <property type="evidence" value="ECO:0007669"/>
    <property type="project" value="TreeGrafter"/>
</dbReference>
<name>A0AAV9IQD1_CYACA</name>
<dbReference type="SUPFAM" id="SSF81296">
    <property type="entry name" value="E set domains"/>
    <property type="match status" value="1"/>
</dbReference>
<reference evidence="4 5" key="1">
    <citation type="submission" date="2022-07" db="EMBL/GenBank/DDBJ databases">
        <title>Genome-wide signatures of adaptation to extreme environments.</title>
        <authorList>
            <person name="Cho C.H."/>
            <person name="Yoon H.S."/>
        </authorList>
    </citation>
    <scope>NUCLEOTIDE SEQUENCE [LARGE SCALE GENOMIC DNA]</scope>
    <source>
        <strain evidence="4 5">DBV 063 E5</strain>
    </source>
</reference>
<dbReference type="Pfam" id="PF04739">
    <property type="entry name" value="AMPKBI"/>
    <property type="match status" value="1"/>
</dbReference>
<organism evidence="4 5">
    <name type="scientific">Cyanidium caldarium</name>
    <name type="common">Red alga</name>
    <dbReference type="NCBI Taxonomy" id="2771"/>
    <lineage>
        <taxon>Eukaryota</taxon>
        <taxon>Rhodophyta</taxon>
        <taxon>Bangiophyceae</taxon>
        <taxon>Cyanidiales</taxon>
        <taxon>Cyanidiaceae</taxon>
        <taxon>Cyanidium</taxon>
    </lineage>
</organism>
<dbReference type="Gene3D" id="2.60.40.10">
    <property type="entry name" value="Immunoglobulins"/>
    <property type="match status" value="1"/>
</dbReference>